<dbReference type="SUPFAM" id="SSF64438">
    <property type="entry name" value="CNF1/YfiH-like putative cysteine hydrolases"/>
    <property type="match status" value="1"/>
</dbReference>
<evidence type="ECO:0000256" key="4">
    <source>
        <dbReference type="ARBA" id="ARBA00022679"/>
    </source>
</evidence>
<evidence type="ECO:0000256" key="8">
    <source>
        <dbReference type="ARBA" id="ARBA00047989"/>
    </source>
</evidence>
<dbReference type="AlphaFoldDB" id="A0A9D1D6F7"/>
<comment type="catalytic activity">
    <reaction evidence="9">
        <text>adenosine + phosphate = alpha-D-ribose 1-phosphate + adenine</text>
        <dbReference type="Rhea" id="RHEA:27642"/>
        <dbReference type="ChEBI" id="CHEBI:16335"/>
        <dbReference type="ChEBI" id="CHEBI:16708"/>
        <dbReference type="ChEBI" id="CHEBI:43474"/>
        <dbReference type="ChEBI" id="CHEBI:57720"/>
        <dbReference type="EC" id="2.4.2.1"/>
    </reaction>
    <physiologicalReaction direction="left-to-right" evidence="9">
        <dbReference type="Rhea" id="RHEA:27643"/>
    </physiologicalReaction>
</comment>
<dbReference type="CDD" id="cd16833">
    <property type="entry name" value="YfiH"/>
    <property type="match status" value="1"/>
</dbReference>
<keyword evidence="7" id="KW-0862">Zinc</keyword>
<evidence type="ECO:0000313" key="12">
    <source>
        <dbReference type="EMBL" id="HIR09371.1"/>
    </source>
</evidence>
<evidence type="ECO:0000256" key="2">
    <source>
        <dbReference type="ARBA" id="ARBA00003215"/>
    </source>
</evidence>
<dbReference type="InterPro" id="IPR011324">
    <property type="entry name" value="Cytotoxic_necrot_fac-like_cat"/>
</dbReference>
<dbReference type="Proteomes" id="UP000824258">
    <property type="component" value="Unassembled WGS sequence"/>
</dbReference>
<dbReference type="PANTHER" id="PTHR30616:SF2">
    <property type="entry name" value="PURINE NUCLEOSIDE PHOSPHORYLASE LACC1"/>
    <property type="match status" value="1"/>
</dbReference>
<dbReference type="PANTHER" id="PTHR30616">
    <property type="entry name" value="UNCHARACTERIZED PROTEIN YFIH"/>
    <property type="match status" value="1"/>
</dbReference>
<keyword evidence="6" id="KW-0378">Hydrolase</keyword>
<dbReference type="NCBIfam" id="TIGR00726">
    <property type="entry name" value="peptidoglycan editing factor PgeF"/>
    <property type="match status" value="1"/>
</dbReference>
<comment type="catalytic activity">
    <reaction evidence="10">
        <text>S-methyl-5'-thioadenosine + phosphate = 5-(methylsulfanyl)-alpha-D-ribose 1-phosphate + adenine</text>
        <dbReference type="Rhea" id="RHEA:11852"/>
        <dbReference type="ChEBI" id="CHEBI:16708"/>
        <dbReference type="ChEBI" id="CHEBI:17509"/>
        <dbReference type="ChEBI" id="CHEBI:43474"/>
        <dbReference type="ChEBI" id="CHEBI:58533"/>
        <dbReference type="EC" id="2.4.2.28"/>
    </reaction>
    <physiologicalReaction direction="left-to-right" evidence="10">
        <dbReference type="Rhea" id="RHEA:11853"/>
    </physiologicalReaction>
</comment>
<evidence type="ECO:0000256" key="7">
    <source>
        <dbReference type="ARBA" id="ARBA00022833"/>
    </source>
</evidence>
<feature type="non-terminal residue" evidence="12">
    <location>
        <position position="1"/>
    </location>
</feature>
<comment type="catalytic activity">
    <reaction evidence="1">
        <text>inosine + phosphate = alpha-D-ribose 1-phosphate + hypoxanthine</text>
        <dbReference type="Rhea" id="RHEA:27646"/>
        <dbReference type="ChEBI" id="CHEBI:17368"/>
        <dbReference type="ChEBI" id="CHEBI:17596"/>
        <dbReference type="ChEBI" id="CHEBI:43474"/>
        <dbReference type="ChEBI" id="CHEBI:57720"/>
        <dbReference type="EC" id="2.4.2.1"/>
    </reaction>
    <physiologicalReaction direction="left-to-right" evidence="1">
        <dbReference type="Rhea" id="RHEA:27647"/>
    </physiologicalReaction>
</comment>
<evidence type="ECO:0000256" key="10">
    <source>
        <dbReference type="ARBA" id="ARBA00049893"/>
    </source>
</evidence>
<evidence type="ECO:0000256" key="6">
    <source>
        <dbReference type="ARBA" id="ARBA00022801"/>
    </source>
</evidence>
<dbReference type="InterPro" id="IPR038371">
    <property type="entry name" value="Cu_polyphenol_OxRdtase_sf"/>
</dbReference>
<dbReference type="Gene3D" id="3.60.140.10">
    <property type="entry name" value="CNF1/YfiH-like putative cysteine hydrolases"/>
    <property type="match status" value="1"/>
</dbReference>
<comment type="caution">
    <text evidence="12">The sequence shown here is derived from an EMBL/GenBank/DDBJ whole genome shotgun (WGS) entry which is preliminary data.</text>
</comment>
<dbReference type="GO" id="GO:0005507">
    <property type="term" value="F:copper ion binding"/>
    <property type="evidence" value="ECO:0007669"/>
    <property type="project" value="TreeGrafter"/>
</dbReference>
<dbReference type="GO" id="GO:0017061">
    <property type="term" value="F:S-methyl-5-thioadenosine phosphorylase activity"/>
    <property type="evidence" value="ECO:0007669"/>
    <property type="project" value="UniProtKB-EC"/>
</dbReference>
<evidence type="ECO:0000256" key="9">
    <source>
        <dbReference type="ARBA" id="ARBA00048968"/>
    </source>
</evidence>
<accession>A0A9D1D6F7</accession>
<dbReference type="GO" id="GO:0016787">
    <property type="term" value="F:hydrolase activity"/>
    <property type="evidence" value="ECO:0007669"/>
    <property type="project" value="UniProtKB-KW"/>
</dbReference>
<protein>
    <recommendedName>
        <fullName evidence="11">Purine nucleoside phosphorylase</fullName>
    </recommendedName>
</protein>
<proteinExistence type="inferred from homology"/>
<comment type="similarity">
    <text evidence="3 11">Belongs to the purine nucleoside phosphorylase YfiH/LACC1 family.</text>
</comment>
<evidence type="ECO:0000256" key="1">
    <source>
        <dbReference type="ARBA" id="ARBA00000553"/>
    </source>
</evidence>
<reference evidence="12" key="1">
    <citation type="submission" date="2020-10" db="EMBL/GenBank/DDBJ databases">
        <authorList>
            <person name="Gilroy R."/>
        </authorList>
    </citation>
    <scope>NUCLEOTIDE SEQUENCE</scope>
    <source>
        <strain evidence="12">ChiHjej9B8-7071</strain>
    </source>
</reference>
<name>A0A9D1D6F7_9FIRM</name>
<dbReference type="EMBL" id="DVGD01000086">
    <property type="protein sequence ID" value="HIR09371.1"/>
    <property type="molecule type" value="Genomic_DNA"/>
</dbReference>
<dbReference type="InterPro" id="IPR003730">
    <property type="entry name" value="Cu_polyphenol_OxRdtase"/>
</dbReference>
<gene>
    <name evidence="12" type="primary">pgeF</name>
    <name evidence="12" type="ORF">IAA70_03090</name>
</gene>
<evidence type="ECO:0000313" key="13">
    <source>
        <dbReference type="Proteomes" id="UP000824258"/>
    </source>
</evidence>
<reference evidence="12" key="2">
    <citation type="journal article" date="2021" name="PeerJ">
        <title>Extensive microbial diversity within the chicken gut microbiome revealed by metagenomics and culture.</title>
        <authorList>
            <person name="Gilroy R."/>
            <person name="Ravi A."/>
            <person name="Getino M."/>
            <person name="Pursley I."/>
            <person name="Horton D.L."/>
            <person name="Alikhan N.F."/>
            <person name="Baker D."/>
            <person name="Gharbi K."/>
            <person name="Hall N."/>
            <person name="Watson M."/>
            <person name="Adriaenssens E.M."/>
            <person name="Foster-Nyarko E."/>
            <person name="Jarju S."/>
            <person name="Secka A."/>
            <person name="Antonio M."/>
            <person name="Oren A."/>
            <person name="Chaudhuri R.R."/>
            <person name="La Ragione R."/>
            <person name="Hildebrand F."/>
            <person name="Pallen M.J."/>
        </authorList>
    </citation>
    <scope>NUCLEOTIDE SEQUENCE</scope>
    <source>
        <strain evidence="12">ChiHjej9B8-7071</strain>
    </source>
</reference>
<dbReference type="Pfam" id="PF02578">
    <property type="entry name" value="Cu-oxidase_4"/>
    <property type="match status" value="1"/>
</dbReference>
<evidence type="ECO:0000256" key="3">
    <source>
        <dbReference type="ARBA" id="ARBA00007353"/>
    </source>
</evidence>
<evidence type="ECO:0000256" key="5">
    <source>
        <dbReference type="ARBA" id="ARBA00022723"/>
    </source>
</evidence>
<organism evidence="12 13">
    <name type="scientific">Candidatus Avoscillospira stercoripullorum</name>
    <dbReference type="NCBI Taxonomy" id="2840709"/>
    <lineage>
        <taxon>Bacteria</taxon>
        <taxon>Bacillati</taxon>
        <taxon>Bacillota</taxon>
        <taxon>Clostridia</taxon>
        <taxon>Eubacteriales</taxon>
        <taxon>Oscillospiraceae</taxon>
        <taxon>Oscillospiraceae incertae sedis</taxon>
        <taxon>Candidatus Avoscillospira</taxon>
    </lineage>
</organism>
<comment type="catalytic activity">
    <reaction evidence="8">
        <text>adenosine + H2O + H(+) = inosine + NH4(+)</text>
        <dbReference type="Rhea" id="RHEA:24408"/>
        <dbReference type="ChEBI" id="CHEBI:15377"/>
        <dbReference type="ChEBI" id="CHEBI:15378"/>
        <dbReference type="ChEBI" id="CHEBI:16335"/>
        <dbReference type="ChEBI" id="CHEBI:17596"/>
        <dbReference type="ChEBI" id="CHEBI:28938"/>
        <dbReference type="EC" id="3.5.4.4"/>
    </reaction>
    <physiologicalReaction direction="left-to-right" evidence="8">
        <dbReference type="Rhea" id="RHEA:24409"/>
    </physiologicalReaction>
</comment>
<comment type="function">
    <text evidence="2">Purine nucleoside enzyme that catalyzes the phosphorolysis of adenosine and inosine nucleosides, yielding D-ribose 1-phosphate and the respective free bases, adenine and hypoxanthine. Also catalyzes the phosphorolysis of S-methyl-5'-thioadenosine into adenine and S-methyl-5-thio-alpha-D-ribose 1-phosphate. Also has adenosine deaminase activity.</text>
</comment>
<keyword evidence="4" id="KW-0808">Transferase</keyword>
<evidence type="ECO:0000256" key="11">
    <source>
        <dbReference type="RuleBase" id="RU361274"/>
    </source>
</evidence>
<keyword evidence="5" id="KW-0479">Metal-binding</keyword>
<sequence>GHHRGDDPVSVYENYRLLGQALGFTPEDTVFPVQRHTDIIRVVTRENRGEGLFRETPTICDGQITDEPGVALVAFGADCTPILLFDPVRRAVGAVHAGWRGTAAGIAKKAVEAMTAAYGCRPGDIRAAIGPCIGQCCFETDGDVPEAMMNALGSEAEAFIARRGAKYHVDLKSINAWWLSKAGVETVDVSPDCTACDTATYWSHRRVGDHRGSQAGVIILK</sequence>